<dbReference type="Pfam" id="PF12796">
    <property type="entry name" value="Ank_2"/>
    <property type="match status" value="1"/>
</dbReference>
<dbReference type="Pfam" id="PF00023">
    <property type="entry name" value="Ank"/>
    <property type="match status" value="1"/>
</dbReference>
<dbReference type="PANTHER" id="PTHR24118:SF99">
    <property type="entry name" value="POTE ANKYRIN DOMAIN FAMILY MEMBER 3C-RELATED"/>
    <property type="match status" value="1"/>
</dbReference>
<feature type="domain" description="SOCS box" evidence="2">
    <location>
        <begin position="1073"/>
        <end position="1118"/>
    </location>
</feature>
<evidence type="ECO:0000313" key="3">
    <source>
        <dbReference type="EMBL" id="PVD33500.1"/>
    </source>
</evidence>
<evidence type="ECO:0000256" key="1">
    <source>
        <dbReference type="PROSITE-ProRule" id="PRU00023"/>
    </source>
</evidence>
<sequence>MATYTHLKYSSRFLKQVIKNGAKLETKDFEENTAAQVAVKCKNWSYVKQLKDEGADFDFVNSDNQRSMACDWVASGEMPQDVLSVFSPRESNRISSFSSFISSDPNPLDEAVENKNWEYVKQRVKKNIRIINNPDKNGYTLLHKIAQVRADKSLENVLCFLLNRSADVTVRTPNGESLLHLAARHENWLVVKIVLENRHKIKTNGSADYLGINIPDSQGLNILHRLAQTNQRNYRYLPNKGREDELTLLVPTLLQYVTDVSVPSEAGDTAIHLAAKSGNWKMVQTIASIYAQQRKPLSELDREGFNILHRLTKFKVTHKKKVQILKVLFQAGLNLDCKCKHGETALQMAVKQEQWKFARALVTLGADVHERDPGGRHILQMIATQNISDDQIDGCISFITLLNQSDVDFNVRCPNGDSFFQLAARHGNWQILEKVVVHVTLDIKDVDTKDDEGFTVLQRLASSESAYHIHLLQFLLEKGARCDTLNFRGDSAMHLAAEKNNWYIIEQLLASETKPHSDPTTAETDCQIGDTSACKHILHTTDTDGAGRAHFDIDLKDHSGNTVLYLSAKKGKWDLVHKLLMLGSDATLTDDKGHTVMYWLAAEDHATIANDRQRKKVLQCLKISSPNGLTPVWLAVIKRKWSIVEFLLLCEATVPINTPYLFHELAKDTSVDAVLATTITSQLVRRGLNINEMTGDTPLNLAAKYQNWKVVRAFLEHGADASIVDSEGLFVCHRLLMDSGQSNFSEVNHFIYLMTKNGFDINQASRAGQNALQLALQRDEWKIFWCLVQYGASYRFLFCRKKNILENVFQCPRQMIKADNVKKFMLYVTDKDLFSRNGQNEIEMLKRKALIKCLSQYNWPVATVLVQCGVDISSSVEGKPLLHYVLFKYERQDHEMWLSFLDALLARGLDINCENGDGRTVLFYHDVYCSAECSNDDFNLLFHALIDRGANPLHTPRAGISLFRHYLNLEDTVGITLLKLLVQTGKLTIQARLTKPFKPRAATRSSCQQTSECSLTKIAFDTKKVFAFKLLVESGASSNKELVELATRTESTLNSKTRKDGRMLEVLCQAAHQPRSLKSLCRLTVLEAVGYGPQRIHRLMALPIPLLLKKYFLFSDITLEDQDLEGQKEKF</sequence>
<feature type="repeat" description="ANK" evidence="1">
    <location>
        <begin position="341"/>
        <end position="373"/>
    </location>
</feature>
<dbReference type="Pfam" id="PF07525">
    <property type="entry name" value="SOCS_box"/>
    <property type="match status" value="1"/>
</dbReference>
<dbReference type="InterPro" id="IPR001496">
    <property type="entry name" value="SOCS_box"/>
</dbReference>
<evidence type="ECO:0000313" key="4">
    <source>
        <dbReference type="Proteomes" id="UP000245119"/>
    </source>
</evidence>
<comment type="caution">
    <text evidence="3">The sequence shown here is derived from an EMBL/GenBank/DDBJ whole genome shotgun (WGS) entry which is preliminary data.</text>
</comment>
<keyword evidence="1" id="KW-0040">ANK repeat</keyword>
<feature type="repeat" description="ANK" evidence="1">
    <location>
        <begin position="694"/>
        <end position="726"/>
    </location>
</feature>
<organism evidence="3 4">
    <name type="scientific">Pomacea canaliculata</name>
    <name type="common">Golden apple snail</name>
    <dbReference type="NCBI Taxonomy" id="400727"/>
    <lineage>
        <taxon>Eukaryota</taxon>
        <taxon>Metazoa</taxon>
        <taxon>Spiralia</taxon>
        <taxon>Lophotrochozoa</taxon>
        <taxon>Mollusca</taxon>
        <taxon>Gastropoda</taxon>
        <taxon>Caenogastropoda</taxon>
        <taxon>Architaenioglossa</taxon>
        <taxon>Ampullarioidea</taxon>
        <taxon>Ampullariidae</taxon>
        <taxon>Pomacea</taxon>
    </lineage>
</organism>
<dbReference type="PROSITE" id="PS50225">
    <property type="entry name" value="SOCS"/>
    <property type="match status" value="1"/>
</dbReference>
<proteinExistence type="predicted"/>
<dbReference type="PROSITE" id="PS50088">
    <property type="entry name" value="ANK_REPEAT"/>
    <property type="match status" value="3"/>
</dbReference>
<protein>
    <recommendedName>
        <fullName evidence="2">SOCS box domain-containing protein</fullName>
    </recommendedName>
</protein>
<keyword evidence="4" id="KW-1185">Reference proteome</keyword>
<name>A0A2T7PJD0_POMCA</name>
<dbReference type="Proteomes" id="UP000245119">
    <property type="component" value="Linkage Group LG3"/>
</dbReference>
<accession>A0A2T7PJD0</accession>
<dbReference type="InterPro" id="IPR036770">
    <property type="entry name" value="Ankyrin_rpt-contain_sf"/>
</dbReference>
<reference evidence="3 4" key="1">
    <citation type="submission" date="2018-04" db="EMBL/GenBank/DDBJ databases">
        <title>The genome of golden apple snail Pomacea canaliculata provides insight into stress tolerance and invasive adaptation.</title>
        <authorList>
            <person name="Liu C."/>
            <person name="Liu B."/>
            <person name="Ren Y."/>
            <person name="Zhang Y."/>
            <person name="Wang H."/>
            <person name="Li S."/>
            <person name="Jiang F."/>
            <person name="Yin L."/>
            <person name="Zhang G."/>
            <person name="Qian W."/>
            <person name="Fan W."/>
        </authorList>
    </citation>
    <scope>NUCLEOTIDE SEQUENCE [LARGE SCALE GENOMIC DNA]</scope>
    <source>
        <strain evidence="3">SZHN2017</strain>
        <tissue evidence="3">Muscle</tissue>
    </source>
</reference>
<dbReference type="Gene3D" id="1.25.40.20">
    <property type="entry name" value="Ankyrin repeat-containing domain"/>
    <property type="match status" value="4"/>
</dbReference>
<dbReference type="SMART" id="SM00969">
    <property type="entry name" value="SOCS_box"/>
    <property type="match status" value="1"/>
</dbReference>
<dbReference type="PANTHER" id="PTHR24118">
    <property type="entry name" value="POTE ANKYRIN DOMAIN"/>
    <property type="match status" value="1"/>
</dbReference>
<dbReference type="OrthoDB" id="4772757at2759"/>
<dbReference type="InterPro" id="IPR002110">
    <property type="entry name" value="Ankyrin_rpt"/>
</dbReference>
<dbReference type="STRING" id="400727.A0A2T7PJD0"/>
<evidence type="ECO:0000259" key="2">
    <source>
        <dbReference type="PROSITE" id="PS50225"/>
    </source>
</evidence>
<dbReference type="SMART" id="SM00248">
    <property type="entry name" value="ANK"/>
    <property type="match status" value="15"/>
</dbReference>
<dbReference type="AlphaFoldDB" id="A0A2T7PJD0"/>
<feature type="repeat" description="ANK" evidence="1">
    <location>
        <begin position="559"/>
        <end position="591"/>
    </location>
</feature>
<dbReference type="PROSITE" id="PS50297">
    <property type="entry name" value="ANK_REP_REGION"/>
    <property type="match status" value="3"/>
</dbReference>
<dbReference type="EMBL" id="PZQS01000003">
    <property type="protein sequence ID" value="PVD33500.1"/>
    <property type="molecule type" value="Genomic_DNA"/>
</dbReference>
<dbReference type="SUPFAM" id="SSF48403">
    <property type="entry name" value="Ankyrin repeat"/>
    <property type="match status" value="4"/>
</dbReference>
<gene>
    <name evidence="3" type="ORF">C0Q70_04756</name>
</gene>
<dbReference type="CDD" id="cd03716">
    <property type="entry name" value="SOCS_ASB_like"/>
    <property type="match status" value="1"/>
</dbReference>